<protein>
    <recommendedName>
        <fullName evidence="4">Secreted protein</fullName>
    </recommendedName>
</protein>
<reference evidence="2" key="1">
    <citation type="submission" date="2019-03" db="EMBL/GenBank/DDBJ databases">
        <title>WGS assembly of Setaria viridis.</title>
        <authorList>
            <person name="Huang P."/>
            <person name="Jenkins J."/>
            <person name="Grimwood J."/>
            <person name="Barry K."/>
            <person name="Healey A."/>
            <person name="Mamidi S."/>
            <person name="Sreedasyam A."/>
            <person name="Shu S."/>
            <person name="Feldman M."/>
            <person name="Wu J."/>
            <person name="Yu Y."/>
            <person name="Chen C."/>
            <person name="Johnson J."/>
            <person name="Rokhsar D."/>
            <person name="Baxter I."/>
            <person name="Schmutz J."/>
            <person name="Brutnell T."/>
            <person name="Kellogg E."/>
        </authorList>
    </citation>
    <scope>NUCLEOTIDE SEQUENCE [LARGE SCALE GENOMIC DNA]</scope>
</reference>
<keyword evidence="3" id="KW-1185">Reference proteome</keyword>
<dbReference type="Gramene" id="TKW20163">
    <property type="protein sequence ID" value="TKW20163"/>
    <property type="gene ID" value="SEVIR_4G067902v2"/>
</dbReference>
<organism evidence="2 3">
    <name type="scientific">Setaria viridis</name>
    <name type="common">Green bristlegrass</name>
    <name type="synonym">Setaria italica subsp. viridis</name>
    <dbReference type="NCBI Taxonomy" id="4556"/>
    <lineage>
        <taxon>Eukaryota</taxon>
        <taxon>Viridiplantae</taxon>
        <taxon>Streptophyta</taxon>
        <taxon>Embryophyta</taxon>
        <taxon>Tracheophyta</taxon>
        <taxon>Spermatophyta</taxon>
        <taxon>Magnoliopsida</taxon>
        <taxon>Liliopsida</taxon>
        <taxon>Poales</taxon>
        <taxon>Poaceae</taxon>
        <taxon>PACMAD clade</taxon>
        <taxon>Panicoideae</taxon>
        <taxon>Panicodae</taxon>
        <taxon>Paniceae</taxon>
        <taxon>Cenchrinae</taxon>
        <taxon>Setaria</taxon>
    </lineage>
</organism>
<evidence type="ECO:0000313" key="2">
    <source>
        <dbReference type="EMBL" id="TKW20163.1"/>
    </source>
</evidence>
<dbReference type="EMBL" id="CM016555">
    <property type="protein sequence ID" value="TKW20163.1"/>
    <property type="molecule type" value="Genomic_DNA"/>
</dbReference>
<feature type="chain" id="PRO_5020249221" description="Secreted protein" evidence="1">
    <location>
        <begin position="26"/>
        <end position="70"/>
    </location>
</feature>
<feature type="signal peptide" evidence="1">
    <location>
        <begin position="1"/>
        <end position="25"/>
    </location>
</feature>
<gene>
    <name evidence="2" type="ORF">SEVIR_4G067902v2</name>
</gene>
<dbReference type="Proteomes" id="UP000298652">
    <property type="component" value="Chromosome 4"/>
</dbReference>
<keyword evidence="1" id="KW-0732">Signal</keyword>
<dbReference type="AlphaFoldDB" id="A0A4U6UZ71"/>
<accession>A0A4U6UZ71</accession>
<evidence type="ECO:0000256" key="1">
    <source>
        <dbReference type="SAM" id="SignalP"/>
    </source>
</evidence>
<evidence type="ECO:0008006" key="4">
    <source>
        <dbReference type="Google" id="ProtNLM"/>
    </source>
</evidence>
<proteinExistence type="predicted"/>
<evidence type="ECO:0000313" key="3">
    <source>
        <dbReference type="Proteomes" id="UP000298652"/>
    </source>
</evidence>
<name>A0A4U6UZ71_SETVI</name>
<sequence>MRCNLVHFSILVSWPLGLWQPLAKAKVHPCNSTQPNPPSSCTRIRATATDATGYMLHAPSPSRAPTRAAS</sequence>